<keyword evidence="3" id="KW-0547">Nucleotide-binding</keyword>
<sequence>MTVPAALDRPAPYDPDAEKAILGAAMIDPRVIDELTGIITPDDLYQPAHEQTWRVLVARHETGQVIDPITVADVLPADTLAALGGSTGLADCVSAVTVVANAPAWAEIVHEKAVRRRTADAATRIQQMALQGSLGPSELVDEAQRTLDRIDPAVRHTTATAADGLEALVDAIGAPQAAGIPTPWAKLNDLIGGLRPGRLYIVGGRPAEGKSLIGQNLAEHAARHGERVLLSTVEMTADEIRTRMLAHASGVNLATISGTHQSETDWRQINTGVARMLTYADRIHIDDSPAQTVTTIKATARDLQRRGGLGLLVVDYLQLLTPLGGRASSRSREQEVAEMSRILKLTAKDLAVPVVALSQLNRALVSRSDKKPTMSDLRESGAIEQDADVVMLMHHPDPRDDPSRLDLLVEKNRAGRRGALTLLQRGWVAAIDTPANPWETRGEAGDDEQEGQPS</sequence>
<protein>
    <recommendedName>
        <fullName evidence="9">DNA 5'-3' helicase</fullName>
        <ecNumber evidence="9">5.6.2.3</ecNumber>
    </recommendedName>
</protein>
<dbReference type="Gene3D" id="3.40.50.300">
    <property type="entry name" value="P-loop containing nucleotide triphosphate hydrolases"/>
    <property type="match status" value="1"/>
</dbReference>
<evidence type="ECO:0000256" key="3">
    <source>
        <dbReference type="ARBA" id="ARBA00022741"/>
    </source>
</evidence>
<dbReference type="PROSITE" id="PS51199">
    <property type="entry name" value="SF4_HELICASE"/>
    <property type="match status" value="1"/>
</dbReference>
<reference evidence="13 14" key="1">
    <citation type="submission" date="2020-02" db="EMBL/GenBank/DDBJ databases">
        <title>Sequencing the genomes of 1000 actinobacteria strains.</title>
        <authorList>
            <person name="Klenk H.-P."/>
        </authorList>
    </citation>
    <scope>NUCLEOTIDE SEQUENCE [LARGE SCALE GENOMIC DNA]</scope>
    <source>
        <strain evidence="13 14">DSM 19609</strain>
    </source>
</reference>
<feature type="compositionally biased region" description="Acidic residues" evidence="11">
    <location>
        <begin position="445"/>
        <end position="454"/>
    </location>
</feature>
<comment type="catalytic activity">
    <reaction evidence="10">
        <text>ATP + H2O = ADP + phosphate + H(+)</text>
        <dbReference type="Rhea" id="RHEA:13065"/>
        <dbReference type="ChEBI" id="CHEBI:15377"/>
        <dbReference type="ChEBI" id="CHEBI:15378"/>
        <dbReference type="ChEBI" id="CHEBI:30616"/>
        <dbReference type="ChEBI" id="CHEBI:43474"/>
        <dbReference type="ChEBI" id="CHEBI:456216"/>
        <dbReference type="EC" id="5.6.2.3"/>
    </reaction>
</comment>
<evidence type="ECO:0000256" key="7">
    <source>
        <dbReference type="ARBA" id="ARBA00023125"/>
    </source>
</evidence>
<feature type="domain" description="SF4 helicase" evidence="12">
    <location>
        <begin position="173"/>
        <end position="438"/>
    </location>
</feature>
<dbReference type="SUPFAM" id="SSF52540">
    <property type="entry name" value="P-loop containing nucleoside triphosphate hydrolases"/>
    <property type="match status" value="1"/>
</dbReference>
<gene>
    <name evidence="13" type="ORF">FB473_003182</name>
</gene>
<evidence type="ECO:0000313" key="13">
    <source>
        <dbReference type="EMBL" id="NIH58487.1"/>
    </source>
</evidence>
<dbReference type="EMBL" id="JAAMOZ010000003">
    <property type="protein sequence ID" value="NIH58487.1"/>
    <property type="molecule type" value="Genomic_DNA"/>
</dbReference>
<evidence type="ECO:0000256" key="8">
    <source>
        <dbReference type="ARBA" id="ARBA00023235"/>
    </source>
</evidence>
<evidence type="ECO:0000256" key="5">
    <source>
        <dbReference type="ARBA" id="ARBA00022806"/>
    </source>
</evidence>
<keyword evidence="6" id="KW-0067">ATP-binding</keyword>
<evidence type="ECO:0000256" key="4">
    <source>
        <dbReference type="ARBA" id="ARBA00022801"/>
    </source>
</evidence>
<name>A0ABX0SJ89_9ACTN</name>
<dbReference type="Gene3D" id="1.10.860.10">
    <property type="entry name" value="DNAb Helicase, Chain A"/>
    <property type="match status" value="1"/>
</dbReference>
<evidence type="ECO:0000256" key="1">
    <source>
        <dbReference type="ARBA" id="ARBA00008428"/>
    </source>
</evidence>
<evidence type="ECO:0000313" key="14">
    <source>
        <dbReference type="Proteomes" id="UP000749311"/>
    </source>
</evidence>
<keyword evidence="4 13" id="KW-0378">Hydrolase</keyword>
<keyword evidence="2" id="KW-0235">DNA replication</keyword>
<dbReference type="Proteomes" id="UP000749311">
    <property type="component" value="Unassembled WGS sequence"/>
</dbReference>
<evidence type="ECO:0000256" key="9">
    <source>
        <dbReference type="ARBA" id="ARBA00044969"/>
    </source>
</evidence>
<dbReference type="GO" id="GO:0003678">
    <property type="term" value="F:DNA helicase activity"/>
    <property type="evidence" value="ECO:0007669"/>
    <property type="project" value="UniProtKB-EC"/>
</dbReference>
<keyword evidence="7" id="KW-0238">DNA-binding</keyword>
<dbReference type="InterPro" id="IPR016136">
    <property type="entry name" value="DNA_helicase_N/primase_C"/>
</dbReference>
<proteinExistence type="inferred from homology"/>
<dbReference type="InterPro" id="IPR027417">
    <property type="entry name" value="P-loop_NTPase"/>
</dbReference>
<feature type="region of interest" description="Disordered" evidence="11">
    <location>
        <begin position="433"/>
        <end position="454"/>
    </location>
</feature>
<keyword evidence="8" id="KW-0413">Isomerase</keyword>
<evidence type="ECO:0000256" key="11">
    <source>
        <dbReference type="SAM" id="MobiDB-lite"/>
    </source>
</evidence>
<dbReference type="Pfam" id="PF03796">
    <property type="entry name" value="DnaB_C"/>
    <property type="match status" value="1"/>
</dbReference>
<dbReference type="GO" id="GO:0016787">
    <property type="term" value="F:hydrolase activity"/>
    <property type="evidence" value="ECO:0007669"/>
    <property type="project" value="UniProtKB-KW"/>
</dbReference>
<dbReference type="EC" id="5.6.2.3" evidence="9"/>
<evidence type="ECO:0000256" key="6">
    <source>
        <dbReference type="ARBA" id="ARBA00022840"/>
    </source>
</evidence>
<dbReference type="PANTHER" id="PTHR30153:SF2">
    <property type="entry name" value="REPLICATIVE DNA HELICASE"/>
    <property type="match status" value="1"/>
</dbReference>
<dbReference type="InterPro" id="IPR007693">
    <property type="entry name" value="DNA_helicase_DnaB-like_N"/>
</dbReference>
<evidence type="ECO:0000256" key="2">
    <source>
        <dbReference type="ARBA" id="ARBA00022705"/>
    </source>
</evidence>
<keyword evidence="14" id="KW-1185">Reference proteome</keyword>
<accession>A0ABX0SJ89</accession>
<comment type="similarity">
    <text evidence="1">Belongs to the helicase family. DnaB subfamily.</text>
</comment>
<dbReference type="InterPro" id="IPR007694">
    <property type="entry name" value="DNA_helicase_DnaB-like_C"/>
</dbReference>
<dbReference type="PANTHER" id="PTHR30153">
    <property type="entry name" value="REPLICATIVE DNA HELICASE DNAB"/>
    <property type="match status" value="1"/>
</dbReference>
<dbReference type="RefSeq" id="WP_167171028.1">
    <property type="nucleotide sequence ID" value="NZ_BAAAOO010000001.1"/>
</dbReference>
<keyword evidence="5 13" id="KW-0347">Helicase</keyword>
<dbReference type="InterPro" id="IPR036185">
    <property type="entry name" value="DNA_heli_DnaB-like_N_sf"/>
</dbReference>
<dbReference type="SUPFAM" id="SSF48024">
    <property type="entry name" value="N-terminal domain of DnaB helicase"/>
    <property type="match status" value="1"/>
</dbReference>
<evidence type="ECO:0000256" key="10">
    <source>
        <dbReference type="ARBA" id="ARBA00048954"/>
    </source>
</evidence>
<evidence type="ECO:0000259" key="12">
    <source>
        <dbReference type="PROSITE" id="PS51199"/>
    </source>
</evidence>
<organism evidence="13 14">
    <name type="scientific">Brooklawnia cerclae</name>
    <dbReference type="NCBI Taxonomy" id="349934"/>
    <lineage>
        <taxon>Bacteria</taxon>
        <taxon>Bacillati</taxon>
        <taxon>Actinomycetota</taxon>
        <taxon>Actinomycetes</taxon>
        <taxon>Propionibacteriales</taxon>
        <taxon>Propionibacteriaceae</taxon>
        <taxon>Brooklawnia</taxon>
    </lineage>
</organism>
<comment type="caution">
    <text evidence="13">The sequence shown here is derived from an EMBL/GenBank/DDBJ whole genome shotgun (WGS) entry which is preliminary data.</text>
</comment>
<dbReference type="Pfam" id="PF00772">
    <property type="entry name" value="DnaB"/>
    <property type="match status" value="1"/>
</dbReference>